<keyword evidence="5" id="KW-1185">Reference proteome</keyword>
<accession>A0A7Y5EIR7</accession>
<dbReference type="Gene3D" id="2.160.20.10">
    <property type="entry name" value="Single-stranded right-handed beta-helix, Pectin lyase-like"/>
    <property type="match status" value="1"/>
</dbReference>
<evidence type="ECO:0000259" key="3">
    <source>
        <dbReference type="SMART" id="SM00912"/>
    </source>
</evidence>
<dbReference type="Proteomes" id="UP000523161">
    <property type="component" value="Unassembled WGS sequence"/>
</dbReference>
<dbReference type="InterPro" id="IPR008619">
    <property type="entry name" value="Filamentous_hemagglutn_rpt"/>
</dbReference>
<organism evidence="4 5">
    <name type="scientific">Rheinheimera lutimaris</name>
    <dbReference type="NCBI Taxonomy" id="2740584"/>
    <lineage>
        <taxon>Bacteria</taxon>
        <taxon>Pseudomonadati</taxon>
        <taxon>Pseudomonadota</taxon>
        <taxon>Gammaproteobacteria</taxon>
        <taxon>Chromatiales</taxon>
        <taxon>Chromatiaceae</taxon>
        <taxon>Rheinheimera</taxon>
    </lineage>
</organism>
<protein>
    <submittedName>
        <fullName evidence="4">Hemagglutinin repeat-containing protein</fullName>
    </submittedName>
</protein>
<dbReference type="Pfam" id="PF05860">
    <property type="entry name" value="TPS"/>
    <property type="match status" value="1"/>
</dbReference>
<gene>
    <name evidence="4" type="ORF">HRH59_14540</name>
</gene>
<evidence type="ECO:0000313" key="5">
    <source>
        <dbReference type="Proteomes" id="UP000523161"/>
    </source>
</evidence>
<dbReference type="InterPro" id="IPR010069">
    <property type="entry name" value="CdiA_FHA1_rpt"/>
</dbReference>
<dbReference type="RefSeq" id="WP_173502002.1">
    <property type="nucleotide sequence ID" value="NZ_JABSOD010000016.1"/>
</dbReference>
<dbReference type="InterPro" id="IPR025157">
    <property type="entry name" value="Hemagglutinin_rpt"/>
</dbReference>
<dbReference type="SUPFAM" id="SSF51126">
    <property type="entry name" value="Pectin lyase-like"/>
    <property type="match status" value="1"/>
</dbReference>
<evidence type="ECO:0000256" key="1">
    <source>
        <dbReference type="SAM" id="Coils"/>
    </source>
</evidence>
<dbReference type="EMBL" id="JABSOD010000016">
    <property type="protein sequence ID" value="NRQ43769.1"/>
    <property type="molecule type" value="Genomic_DNA"/>
</dbReference>
<dbReference type="InterPro" id="IPR011050">
    <property type="entry name" value="Pectin_lyase_fold/virulence"/>
</dbReference>
<dbReference type="Pfam" id="PF05594">
    <property type="entry name" value="Fil_haemagg"/>
    <property type="match status" value="15"/>
</dbReference>
<dbReference type="NCBIfam" id="TIGR01731">
    <property type="entry name" value="fil_hemag_20aa"/>
    <property type="match status" value="26"/>
</dbReference>
<dbReference type="GO" id="GO:0003824">
    <property type="term" value="F:catalytic activity"/>
    <property type="evidence" value="ECO:0007669"/>
    <property type="project" value="UniProtKB-ARBA"/>
</dbReference>
<sequence length="3670" mass="376203">MFSMKWRLVVARTLVIVLAGNPLLMAAHGIERSHRPPADFELTERREQLRLQLQATAAARAAAQAANNTAQLAAGQQAAQKHSANGTDVIDIAAPGQSGVSHNQFMQFNVTADGLILNNSQGPALSALGGWTDGNRRLAAGTARLILAEVTGSGRSSLLGYTEVLGDSAEFVLANPNGISCNGCGFINTPRVVLATGIPDLLNGNLLGINISGGDVAIDGAGLNASNVNKFDILTRAMTLNAALYANELNIRTGSNYYDYQSLQAQANANQPDSNPAYQFALDASALGAMYANSISLIGTEAGLGVRSKGLISSVDSLQLTADGRLELKDTIAGGELALRSQRSDIITNGSTYGQTVNIAAAGTLQNSGLIAAADTMQLSAAQLQQSGDVIAGINQQGQWQDSAAQQLNISGTAVNQGRIISRGTQQLTAKELQNSAGALLQGDSSTLTTTVFNNSGTLNSSALTLDSATVSNAGHIQAQQLSINAEQFSQTAGAVYQTGADGRLSVTGRELQLDGGVLVAEGSAQLEATGQLHNSADWLITGDSTISTAELSNSGTVQLQGAADLTADSLNNSGNMLFTAEQATALNIKNTLDNQGGLLQFGNAAVVTAAEINNDSGQISHTGSGTMSLQATQQLNNAAGQILSNGTMQVSAAELNNQQGILSAEQLTLTVGGDVNNQAGTIRGTTLSLDAQQLNNGSGIIAAAGQLQINAVALHNNAGEIYSAGRLNISGGNISNAGGALISQSDLQLNVAELDNSGGTVQSAGAMLLHTTALDNRQGRIAAEADMQLAGTVINNHAGTILGNTQLDISALQLNNDNGNLIADTVDVQLSGVLSNNTGLLQATNTLTANAAQIDNSGGSIQATSALLSSQQSLNNSGGTINAQALALSTAALDNSYGVILASDSGDNALQLTGISQLTNDNGTVASHGNNWQLVLDNLSNDNGKLLHLGSGTFTLSQAGTLSNSGTIAANVNLVLNATDVVNSGTLQAQQHLQLNAGLSNQAGAVLVANDITVNAPDRAISNAGSVSANNSLQLAGASLHNSHLLYGGNSAVITAADVENSGTLSAANLDVAGFSLLQNSGRIESNAAAYSGDILDNQSGAVLINAGNSANGLQLNVAQLSNSGTVHNSSLDMSLGGNLSNSGSIIHAGLGSLLLGNNGSINNAGGSIASAGTANIQNSIAGAGTVYAEQGMQLSSSGTFVNNSQLYSKGDILVTSALHNQGGSLLSDANLTIDTSGNVTNSGTLQGQNLSLTSAVLNNNAGTITSTGTDNAQISATSLSNNSGVIQATNNNFSIITRSGELNNSNGQINHSGSGSLTLNSASHLNQQAGTVQSAAQLLVNAQGNLNNSYGVLSAGQYQLTASGGLNNNDGRIVSTDSSGSSSISSAALTNRSGHIAANGTNLTLNAAALDNNNGSILLAGSGNLAITAGSIANDAAGARIISNGAISLSGGTLLRNAGQISAANLLTVNAATLTNSGTLASRSGKVDIDSSGTLTNSGTVSGANGIDIDVRTLNNSAGLLQSDGLLDIAVNSLSVGRMQARDIALDSKSSIALQSGEHISAGRNINLHSDANISNSGTIVASGTLDISGKELTNNSVGVIRAGGNAVLDLNKLTNDGIVSSSSVLTLDVKDTTNNGTLAAGSHLDINGNINNRNLVFAGSLLTIDGNVDNTANIYSNQDAIISGTTVTNTGGSIAAAQDLSISGTILNDHTGTLTYTEDRVTQWHRYPNGEPWAHYFDNFYQINSYWITYETGTSQHYEAQLNGKVGVIAAGRNLSLHGNITNNYSTISAGQDISLTGTSLKNYSATNKQVSTVTVKEEEWDNGCMLYYTDGFGEATGCAEPGNPEPTGQVRASGSYEEITFTGGGYGTIVAGGNITGNLTEDATLGDTDPLTLQGPNTNANGSSGSASRGNSATANSSGNVVVNRSSGNAKSTGTAERAASGVVAGSTGSVNADWHDNNAKHNTELTAGSSVIGRQQVSAVHSGISIQSAGFATLNVGNSLSAASANAPAIPQQQGGGAVGNGNIAGSGGYNPDLIIKGLVDNQQGTLTAQKGSAQQSGNYSNSSQPAGQNVFITDEQMRVLTEDLGFDANAINQGQQGLYAAISQNDLLADGVTLSAGGTIDITADGGFNINSGIAAGEGLILRSENGLEMGNFGFFDSDKLLGLQLGGDFTNNMNQQSDTLWLDIGGNFTNQGSLTGSDILSISAGKDLINQNLLSGGKVILDAGGDIINRVEFSQHTVQNGNNSTTYTTVGKAPQIISNDSLSMTAGNNIDLQGSKFSAAGDISLNAGNDVLLGAVEKLSGHEKYFKGGHDIELNRTYDVVSFDAGGNLSVVAGNNLQSEGAQFNAGGIAALAAGNEMNLLAVVESHYDADKTTKKSTFKKKVTETVSMHEEVQGTNITAANILLNATVDEAGNVVELPGGNITLVGGELDAEQNIIAYGKDITVTAGTYQDYDYSHTSKSSFGGLKSKSREELAQDDLLAGSTLTAEGNILLNADNNLTILASELNGDNIGLSAFNEVLIASGEESSIRESRSKSGGFLSGGSLFSSTEALNGVASTTADSSVINATGNIIIDAGSATVIGSVLDADKGISVETDIGDIQVLAAKETTETYQYRKEMNVGFGDVAKVFSDPAGLLKDTLDKSKDSGRISLTIANADYLESETRTNSTQHKGSEIKAGAGVTFDSIGNINIEGSHIEADTDGDKEGALSLTAGGNVRVADVTDTYSETNKTTTGSAEVNVMVTHQAAEVAQAAVAVKDAAEQLENTRRNYKTWMQQQDTLKATLTQLETELAQGKPGVNQGDIDDLRNQIDMLRTDEAWHLANIAVASDNLVTATVNLADQSITGAASSTTWGFNGGLELDINASVTENQLLQSTSVGSSLSGAGVSIKTGSDSELAITGSTIDSTGKMVLDVGSLNMQAGVSTLDSQSQSKQGNINVSQTVWGAAAGGPSISGSLSMSEQRDHSTTYTNAGLSAAETMDITTQGDASLVGANILADKGLTASIGGDLTLQSVQNLNYGSNHGAGISGGMSFDGAYTNEGGANADPTKETRTTALGQAGDANSANGGVNVSNGRYYDKETVLSSITSGGPVDINVNGHTGITGALIASVDENGNDTGNLNLNTGSLSFEDLTNTHYNTSSSVALNVSTLPGDNTTAPPKGVTTPPQDSKGEDQPSGTTNLGLHSGSNYDKGKTLATIGNGNITVGGKEAEPEGLNRDVDAVDKELYSIERTKADLDLTVKNQTLKDAVDAVSELASLIDSFNKKSPEESAAIMAQVKHVTDIIQQLRDSDNPADWAKAKEFEAMVADLSVQLVALQEPLPEEEYRVADAPPMPEKSFTEQQSEFEESDRLHKDYYDEGQKYADENLDNAIKRGEYAALQNETIPGVGNDIDFDGAINFYQDQRESAYSGYGLNTGAAEGGLGDFIGWTAASVTNESWQAAQFLGKTGAFVLTLGSTSSPLDGSGYHSLIGDGSTFGSPQTFAGAVGIEQGVIASYFAGVEGIAILGLKIGAKSAGAVAKVDDVGKAPNTSGTKFGPHEEGPLGNSNDLRAPASTFRSGSYTEKVADTDQYFYRDYGGDAAIDGRYWTPEQSAGPLQSQLDSAVLPEWGNTFLNQAVIKVPKGTKYYEGPAAPQTGTVGTLPELHGGGIQIFLPNPNKDWIIKL</sequence>
<feature type="region of interest" description="Disordered" evidence="2">
    <location>
        <begin position="1885"/>
        <end position="1947"/>
    </location>
</feature>
<dbReference type="NCBIfam" id="TIGR01901">
    <property type="entry name" value="adhes_NPXG"/>
    <property type="match status" value="1"/>
</dbReference>
<feature type="compositionally biased region" description="Polar residues" evidence="2">
    <location>
        <begin position="3152"/>
        <end position="3163"/>
    </location>
</feature>
<dbReference type="SMART" id="SM00912">
    <property type="entry name" value="Haemagg_act"/>
    <property type="match status" value="1"/>
</dbReference>
<proteinExistence type="predicted"/>
<dbReference type="InterPro" id="IPR012334">
    <property type="entry name" value="Pectin_lyas_fold"/>
</dbReference>
<keyword evidence="1" id="KW-0175">Coiled coil</keyword>
<name>A0A7Y5EIR7_9GAMM</name>
<feature type="region of interest" description="Disordered" evidence="2">
    <location>
        <begin position="3533"/>
        <end position="3564"/>
    </location>
</feature>
<feature type="region of interest" description="Disordered" evidence="2">
    <location>
        <begin position="3152"/>
        <end position="3196"/>
    </location>
</feature>
<feature type="domain" description="Filamentous haemagglutinin FhaB/tRNA nuclease CdiA-like TPS" evidence="3">
    <location>
        <begin position="84"/>
        <end position="204"/>
    </location>
</feature>
<dbReference type="Pfam" id="PF13332">
    <property type="entry name" value="Fil_haemagg_2"/>
    <property type="match status" value="5"/>
</dbReference>
<feature type="region of interest" description="Disordered" evidence="2">
    <location>
        <begin position="2052"/>
        <end position="2073"/>
    </location>
</feature>
<evidence type="ECO:0000256" key="2">
    <source>
        <dbReference type="SAM" id="MobiDB-lite"/>
    </source>
</evidence>
<feature type="compositionally biased region" description="Low complexity" evidence="2">
    <location>
        <begin position="1901"/>
        <end position="1933"/>
    </location>
</feature>
<feature type="coiled-coil region" evidence="1">
    <location>
        <begin position="2753"/>
        <end position="2797"/>
    </location>
</feature>
<evidence type="ECO:0000313" key="4">
    <source>
        <dbReference type="EMBL" id="NRQ43769.1"/>
    </source>
</evidence>
<dbReference type="InterPro" id="IPR008638">
    <property type="entry name" value="FhaB/CdiA-like_TPS"/>
</dbReference>
<feature type="compositionally biased region" description="Polar residues" evidence="2">
    <location>
        <begin position="3181"/>
        <end position="3194"/>
    </location>
</feature>
<comment type="caution">
    <text evidence="4">The sequence shown here is derived from an EMBL/GenBank/DDBJ whole genome shotgun (WGS) entry which is preliminary data.</text>
</comment>
<reference evidence="4 5" key="1">
    <citation type="submission" date="2020-06" db="EMBL/GenBank/DDBJ databases">
        <title>Rheinheimera sp. nov., a marine bacterium isolated from coastal.</title>
        <authorList>
            <person name="Yu Q."/>
            <person name="Qi Y."/>
            <person name="Pu J."/>
        </authorList>
    </citation>
    <scope>NUCLEOTIDE SEQUENCE [LARGE SCALE GENOMIC DNA]</scope>
    <source>
        <strain evidence="4 5">YQF-2</strain>
    </source>
</reference>